<reference evidence="3" key="1">
    <citation type="submission" date="2018-05" db="EMBL/GenBank/DDBJ databases">
        <authorList>
            <person name="Lanie J.A."/>
            <person name="Ng W.-L."/>
            <person name="Kazmierczak K.M."/>
            <person name="Andrzejewski T.M."/>
            <person name="Davidsen T.M."/>
            <person name="Wayne K.J."/>
            <person name="Tettelin H."/>
            <person name="Glass J.I."/>
            <person name="Rusch D."/>
            <person name="Podicherti R."/>
            <person name="Tsui H.-C.T."/>
            <person name="Winkler M.E."/>
        </authorList>
    </citation>
    <scope>NUCLEOTIDE SEQUENCE</scope>
</reference>
<proteinExistence type="inferred from homology"/>
<dbReference type="Pfam" id="PF11798">
    <property type="entry name" value="IMS_HHH"/>
    <property type="match status" value="1"/>
</dbReference>
<evidence type="ECO:0000313" key="3">
    <source>
        <dbReference type="EMBL" id="SVA63941.1"/>
    </source>
</evidence>
<gene>
    <name evidence="3" type="ORF">METZ01_LOCUS116795</name>
</gene>
<accession>A0A381XHL1</accession>
<dbReference type="AlphaFoldDB" id="A0A381XHL1"/>
<dbReference type="Gene3D" id="3.30.70.270">
    <property type="match status" value="1"/>
</dbReference>
<dbReference type="InterPro" id="IPR001126">
    <property type="entry name" value="UmuC"/>
</dbReference>
<feature type="domain" description="UmuC" evidence="2">
    <location>
        <begin position="6"/>
        <end position="194"/>
    </location>
</feature>
<dbReference type="PANTHER" id="PTHR11076:SF33">
    <property type="entry name" value="DNA POLYMERASE KAPPA"/>
    <property type="match status" value="1"/>
</dbReference>
<dbReference type="CDD" id="cd03586">
    <property type="entry name" value="PolY_Pol_IV_kappa"/>
    <property type="match status" value="1"/>
</dbReference>
<dbReference type="InterPro" id="IPR043128">
    <property type="entry name" value="Rev_trsase/Diguanyl_cyclase"/>
</dbReference>
<dbReference type="GO" id="GO:0006281">
    <property type="term" value="P:DNA repair"/>
    <property type="evidence" value="ECO:0007669"/>
    <property type="project" value="InterPro"/>
</dbReference>
<dbReference type="EMBL" id="UINC01015128">
    <property type="protein sequence ID" value="SVA63941.1"/>
    <property type="molecule type" value="Genomic_DNA"/>
</dbReference>
<dbReference type="InterPro" id="IPR022880">
    <property type="entry name" value="DNApol_IV"/>
</dbReference>
<dbReference type="Gene3D" id="1.10.150.20">
    <property type="entry name" value="5' to 3' exonuclease, C-terminal subdomain"/>
    <property type="match status" value="1"/>
</dbReference>
<protein>
    <recommendedName>
        <fullName evidence="2">UmuC domain-containing protein</fullName>
    </recommendedName>
</protein>
<dbReference type="Gene3D" id="3.40.1170.60">
    <property type="match status" value="1"/>
</dbReference>
<dbReference type="InterPro" id="IPR050116">
    <property type="entry name" value="DNA_polymerase-Y"/>
</dbReference>
<dbReference type="GO" id="GO:0003887">
    <property type="term" value="F:DNA-directed DNA polymerase activity"/>
    <property type="evidence" value="ECO:0007669"/>
    <property type="project" value="InterPro"/>
</dbReference>
<dbReference type="PROSITE" id="PS50173">
    <property type="entry name" value="UMUC"/>
    <property type="match status" value="1"/>
</dbReference>
<dbReference type="SUPFAM" id="SSF56672">
    <property type="entry name" value="DNA/RNA polymerases"/>
    <property type="match status" value="1"/>
</dbReference>
<dbReference type="Pfam" id="PF00817">
    <property type="entry name" value="IMS"/>
    <property type="match status" value="1"/>
</dbReference>
<dbReference type="GO" id="GO:0042276">
    <property type="term" value="P:error-prone translesion synthesis"/>
    <property type="evidence" value="ECO:0007669"/>
    <property type="project" value="TreeGrafter"/>
</dbReference>
<comment type="similarity">
    <text evidence="1">Belongs to the DNA polymerase type-Y family.</text>
</comment>
<dbReference type="InterPro" id="IPR024728">
    <property type="entry name" value="PolY_HhH_motif"/>
</dbReference>
<organism evidence="3">
    <name type="scientific">marine metagenome</name>
    <dbReference type="NCBI Taxonomy" id="408172"/>
    <lineage>
        <taxon>unclassified sequences</taxon>
        <taxon>metagenomes</taxon>
        <taxon>ecological metagenomes</taxon>
    </lineage>
</organism>
<dbReference type="PANTHER" id="PTHR11076">
    <property type="entry name" value="DNA REPAIR POLYMERASE UMUC / TRANSFERASE FAMILY MEMBER"/>
    <property type="match status" value="1"/>
</dbReference>
<evidence type="ECO:0000256" key="1">
    <source>
        <dbReference type="ARBA" id="ARBA00010945"/>
    </source>
</evidence>
<name>A0A381XHL1_9ZZZZ</name>
<feature type="non-terminal residue" evidence="3">
    <location>
        <position position="232"/>
    </location>
</feature>
<dbReference type="InterPro" id="IPR043502">
    <property type="entry name" value="DNA/RNA_pol_sf"/>
</dbReference>
<sequence length="232" mass="25895">MNQRIVLHVDFDYFYAQCEEIRTPALKTKPVAVCMFSDRGGDSGAIATANYTAREFGVKSGLSIQSAKQKLKNRTDSAFLPADFEYYSDMSEKSMNIIKKFADVFEYVGRDEAYLDVSEKVEQDFVKASHIAQQIKNEVREKTKLTCSVGISPNKLLSKIASGYKKPDGLTTITPDKISEFMETLNLGDIHGIGKKTVQKLAEEGIETISQAKSLDIFILINMFGRKAGTYI</sequence>
<evidence type="ECO:0000259" key="2">
    <source>
        <dbReference type="PROSITE" id="PS50173"/>
    </source>
</evidence>